<reference evidence="8 9" key="1">
    <citation type="submission" date="2016-09" db="EMBL/GenBank/DDBJ databases">
        <title>Rhizobium sp. nov., a novel species isolated from the rice rhizosphere.</title>
        <authorList>
            <person name="Zhao J."/>
            <person name="Zhang X."/>
        </authorList>
    </citation>
    <scope>NUCLEOTIDE SEQUENCE [LARGE SCALE GENOMIC DNA]</scope>
    <source>
        <strain evidence="8 9">1.7048</strain>
    </source>
</reference>
<evidence type="ECO:0000259" key="6">
    <source>
        <dbReference type="Pfam" id="PF25944"/>
    </source>
</evidence>
<feature type="domain" description="Multidrug resistance protein MdtA-like C-terminal permuted SH3" evidence="7">
    <location>
        <begin position="301"/>
        <end position="361"/>
    </location>
</feature>
<evidence type="ECO:0000256" key="2">
    <source>
        <dbReference type="ARBA" id="ARBA00009477"/>
    </source>
</evidence>
<feature type="domain" description="Multidrug resistance protein MdtA-like alpha-helical hairpin" evidence="4">
    <location>
        <begin position="103"/>
        <end position="171"/>
    </location>
</feature>
<dbReference type="Pfam" id="PF25917">
    <property type="entry name" value="BSH_RND"/>
    <property type="match status" value="1"/>
</dbReference>
<dbReference type="GO" id="GO:0030313">
    <property type="term" value="C:cell envelope"/>
    <property type="evidence" value="ECO:0007669"/>
    <property type="project" value="UniProtKB-SubCell"/>
</dbReference>
<evidence type="ECO:0000259" key="4">
    <source>
        <dbReference type="Pfam" id="PF25876"/>
    </source>
</evidence>
<dbReference type="Pfam" id="PF25876">
    <property type="entry name" value="HH_MFP_RND"/>
    <property type="match status" value="1"/>
</dbReference>
<dbReference type="GO" id="GO:0022857">
    <property type="term" value="F:transmembrane transporter activity"/>
    <property type="evidence" value="ECO:0007669"/>
    <property type="project" value="InterPro"/>
</dbReference>
<evidence type="ECO:0000256" key="1">
    <source>
        <dbReference type="ARBA" id="ARBA00004196"/>
    </source>
</evidence>
<dbReference type="PROSITE" id="PS51257">
    <property type="entry name" value="PROKAR_LIPOPROTEIN"/>
    <property type="match status" value="1"/>
</dbReference>
<accession>A0A1Q9AU03</accession>
<dbReference type="InterPro" id="IPR058625">
    <property type="entry name" value="MdtA-like_BSH"/>
</dbReference>
<dbReference type="GO" id="GO:0046677">
    <property type="term" value="P:response to antibiotic"/>
    <property type="evidence" value="ECO:0007669"/>
    <property type="project" value="TreeGrafter"/>
</dbReference>
<feature type="domain" description="Multidrug resistance protein MdtA-like barrel-sandwich hybrid" evidence="5">
    <location>
        <begin position="61"/>
        <end position="203"/>
    </location>
</feature>
<feature type="domain" description="Multidrug resistance protein MdtA-like beta-barrel" evidence="6">
    <location>
        <begin position="209"/>
        <end position="296"/>
    </location>
</feature>
<dbReference type="FunFam" id="2.40.420.20:FF:000001">
    <property type="entry name" value="Efflux RND transporter periplasmic adaptor subunit"/>
    <property type="match status" value="1"/>
</dbReference>
<feature type="signal peptide" evidence="3">
    <location>
        <begin position="1"/>
        <end position="24"/>
    </location>
</feature>
<dbReference type="Gene3D" id="2.40.420.20">
    <property type="match status" value="1"/>
</dbReference>
<keyword evidence="3" id="KW-0732">Signal</keyword>
<dbReference type="AlphaFoldDB" id="A0A1Q9AU03"/>
<proteinExistence type="inferred from homology"/>
<dbReference type="Gene3D" id="1.10.287.470">
    <property type="entry name" value="Helix hairpin bin"/>
    <property type="match status" value="1"/>
</dbReference>
<protein>
    <submittedName>
        <fullName evidence="8">Uncharacterized protein</fullName>
    </submittedName>
</protein>
<dbReference type="GO" id="GO:0005886">
    <property type="term" value="C:plasma membrane"/>
    <property type="evidence" value="ECO:0007669"/>
    <property type="project" value="TreeGrafter"/>
</dbReference>
<comment type="subcellular location">
    <subcellularLocation>
        <location evidence="1">Cell envelope</location>
    </subcellularLocation>
</comment>
<evidence type="ECO:0000313" key="8">
    <source>
        <dbReference type="EMBL" id="OLP58830.1"/>
    </source>
</evidence>
<gene>
    <name evidence="8" type="ORF">BJF93_09065</name>
</gene>
<dbReference type="InterPro" id="IPR058624">
    <property type="entry name" value="MdtA-like_HH"/>
</dbReference>
<comment type="caution">
    <text evidence="8">The sequence shown here is derived from an EMBL/GenBank/DDBJ whole genome shotgun (WGS) entry which is preliminary data.</text>
</comment>
<sequence length="398" mass="42303">MHSFRFVPIVLVPLSLILASCDRADGGAPAAYPAPTVKAVVIAAADVPVEQDYPGRIVATRLAEVRARVTGIVLAREFTEGADVKAGDVLFHIDPARFQAAADAARAQLARAEAALDLAKQQEVRAGDLLKKKVASKDQYDTALASRRQAEAEVGVARANLQTADLDLSYATVRAPIAGRIDAALVTEGAFVRQEDGTQMAIVRELSSVYVDFTAPLEDVLDIQRVADVEPSGKAGRNMAVQLIGRDGEVYDQPGHLLFSAAVVNETTGQVSLRAEFANPQGRLLPGAYVRVKLRQKTVQQALLVPQRAVQWDTLGQAHVMIVKDGKAVVQPIVTNLAIENRWLVTNGLKPGDQVIVDGAEKTMPGGPVTAELIKDESGPDAALETGCAASCAKQAKL</sequence>
<evidence type="ECO:0000259" key="5">
    <source>
        <dbReference type="Pfam" id="PF25917"/>
    </source>
</evidence>
<organism evidence="8 9">
    <name type="scientific">Xaviernesmea oryzae</name>
    <dbReference type="NCBI Taxonomy" id="464029"/>
    <lineage>
        <taxon>Bacteria</taxon>
        <taxon>Pseudomonadati</taxon>
        <taxon>Pseudomonadota</taxon>
        <taxon>Alphaproteobacteria</taxon>
        <taxon>Hyphomicrobiales</taxon>
        <taxon>Rhizobiaceae</taxon>
        <taxon>Rhizobium/Agrobacterium group</taxon>
        <taxon>Xaviernesmea</taxon>
    </lineage>
</organism>
<keyword evidence="9" id="KW-1185">Reference proteome</keyword>
<dbReference type="PANTHER" id="PTHR30158">
    <property type="entry name" value="ACRA/E-RELATED COMPONENT OF DRUG EFFLUX TRANSPORTER"/>
    <property type="match status" value="1"/>
</dbReference>
<evidence type="ECO:0000256" key="3">
    <source>
        <dbReference type="SAM" id="SignalP"/>
    </source>
</evidence>
<feature type="chain" id="PRO_5010163373" evidence="3">
    <location>
        <begin position="25"/>
        <end position="398"/>
    </location>
</feature>
<dbReference type="InterPro" id="IPR058626">
    <property type="entry name" value="MdtA-like_b-barrel"/>
</dbReference>
<dbReference type="RefSeq" id="WP_075628806.1">
    <property type="nucleotide sequence ID" value="NZ_FOAM01000019.1"/>
</dbReference>
<comment type="similarity">
    <text evidence="2">Belongs to the membrane fusion protein (MFP) (TC 8.A.1) family.</text>
</comment>
<evidence type="ECO:0000259" key="7">
    <source>
        <dbReference type="Pfam" id="PF25967"/>
    </source>
</evidence>
<dbReference type="InterPro" id="IPR006143">
    <property type="entry name" value="RND_pump_MFP"/>
</dbReference>
<dbReference type="PANTHER" id="PTHR30158:SF3">
    <property type="entry name" value="MULTIDRUG EFFLUX PUMP SUBUNIT ACRA-RELATED"/>
    <property type="match status" value="1"/>
</dbReference>
<dbReference type="Gene3D" id="2.40.50.100">
    <property type="match status" value="1"/>
</dbReference>
<evidence type="ECO:0000313" key="9">
    <source>
        <dbReference type="Proteomes" id="UP000186364"/>
    </source>
</evidence>
<dbReference type="Pfam" id="PF25967">
    <property type="entry name" value="RND-MFP_C"/>
    <property type="match status" value="1"/>
</dbReference>
<dbReference type="NCBIfam" id="TIGR01730">
    <property type="entry name" value="RND_mfp"/>
    <property type="match status" value="1"/>
</dbReference>
<dbReference type="InterPro" id="IPR058627">
    <property type="entry name" value="MdtA-like_C"/>
</dbReference>
<dbReference type="Pfam" id="PF25944">
    <property type="entry name" value="Beta-barrel_RND"/>
    <property type="match status" value="1"/>
</dbReference>
<dbReference type="SUPFAM" id="SSF111369">
    <property type="entry name" value="HlyD-like secretion proteins"/>
    <property type="match status" value="1"/>
</dbReference>
<dbReference type="Proteomes" id="UP000186364">
    <property type="component" value="Unassembled WGS sequence"/>
</dbReference>
<name>A0A1Q9AU03_9HYPH</name>
<dbReference type="EMBL" id="MKIP01000055">
    <property type="protein sequence ID" value="OLP58830.1"/>
    <property type="molecule type" value="Genomic_DNA"/>
</dbReference>
<dbReference type="Gene3D" id="2.40.30.170">
    <property type="match status" value="1"/>
</dbReference>